<feature type="region of interest" description="Disordered" evidence="1">
    <location>
        <begin position="92"/>
        <end position="179"/>
    </location>
</feature>
<dbReference type="AlphaFoldDB" id="A0A2A9N5Z8"/>
<gene>
    <name evidence="2" type="ORF">AMATHDRAFT_11321</name>
</gene>
<evidence type="ECO:0000256" key="1">
    <source>
        <dbReference type="SAM" id="MobiDB-lite"/>
    </source>
</evidence>
<feature type="compositionally biased region" description="Low complexity" evidence="1">
    <location>
        <begin position="145"/>
        <end position="158"/>
    </location>
</feature>
<organism evidence="2 3">
    <name type="scientific">Amanita thiersii Skay4041</name>
    <dbReference type="NCBI Taxonomy" id="703135"/>
    <lineage>
        <taxon>Eukaryota</taxon>
        <taxon>Fungi</taxon>
        <taxon>Dikarya</taxon>
        <taxon>Basidiomycota</taxon>
        <taxon>Agaricomycotina</taxon>
        <taxon>Agaricomycetes</taxon>
        <taxon>Agaricomycetidae</taxon>
        <taxon>Agaricales</taxon>
        <taxon>Pluteineae</taxon>
        <taxon>Amanitaceae</taxon>
        <taxon>Amanita</taxon>
    </lineage>
</organism>
<feature type="compositionally biased region" description="Acidic residues" evidence="1">
    <location>
        <begin position="121"/>
        <end position="131"/>
    </location>
</feature>
<evidence type="ECO:0000313" key="2">
    <source>
        <dbReference type="EMBL" id="PFH44629.1"/>
    </source>
</evidence>
<keyword evidence="3" id="KW-1185">Reference proteome</keyword>
<proteinExistence type="predicted"/>
<protein>
    <submittedName>
        <fullName evidence="2">Uncharacterized protein</fullName>
    </submittedName>
</protein>
<sequence length="421" mass="45661">PVVADFEPFFGLNLKRNPIPDLEAKFIAADEIMANYVATLAQQEEHPPVLKFWHFLRDVSRFLADDALDERWNYWLPPFPLGRAYFASPPIPSAKTSAKRSHDLTLESSSDDGINEGTNDQAEEEEDEDNEVSPPKKTRRVLAPSASGPPEISTSSSSVKTPLVKKEPTSKPALPAKPKRGCLLKTPSAHPSPNIPGVPAMSTPWLQACNRCRENGVASSCTPRQNGQACLYCYNEHLGGCDFLILPAKREAARSAALPLAIGSYEHLLSLKTRSQSSADFWVIARSLAQAHQRITSADHEAFMTTLAHTVKADGPGVMERLGVNYSVRELTRYSQQPPPLSAAEYIAPLSPSLASAAQNIAGSPPPIPQVGAFALLPSQPAIATLEEAPPDPSPDYFSDFPDPVIEDPEDELEDAQGAEV</sequence>
<feature type="compositionally biased region" description="Low complexity" evidence="1">
    <location>
        <begin position="395"/>
        <end position="404"/>
    </location>
</feature>
<feature type="non-terminal residue" evidence="2">
    <location>
        <position position="1"/>
    </location>
</feature>
<dbReference type="Proteomes" id="UP000242287">
    <property type="component" value="Unassembled WGS sequence"/>
</dbReference>
<reference evidence="2 3" key="1">
    <citation type="submission" date="2014-02" db="EMBL/GenBank/DDBJ databases">
        <title>Transposable element dynamics among asymbiotic and ectomycorrhizal Amanita fungi.</title>
        <authorList>
            <consortium name="DOE Joint Genome Institute"/>
            <person name="Hess J."/>
            <person name="Skrede I."/>
            <person name="Wolfe B."/>
            <person name="LaButti K."/>
            <person name="Ohm R.A."/>
            <person name="Grigoriev I.V."/>
            <person name="Pringle A."/>
        </authorList>
    </citation>
    <scope>NUCLEOTIDE SEQUENCE [LARGE SCALE GENOMIC DNA]</scope>
    <source>
        <strain evidence="2 3">SKay4041</strain>
    </source>
</reference>
<name>A0A2A9N5Z8_9AGAR</name>
<dbReference type="EMBL" id="KZ303167">
    <property type="protein sequence ID" value="PFH44629.1"/>
    <property type="molecule type" value="Genomic_DNA"/>
</dbReference>
<feature type="region of interest" description="Disordered" evidence="1">
    <location>
        <begin position="382"/>
        <end position="421"/>
    </location>
</feature>
<evidence type="ECO:0000313" key="3">
    <source>
        <dbReference type="Proteomes" id="UP000242287"/>
    </source>
</evidence>
<accession>A0A2A9N5Z8</accession>
<feature type="compositionally biased region" description="Acidic residues" evidence="1">
    <location>
        <begin position="405"/>
        <end position="421"/>
    </location>
</feature>